<feature type="compositionally biased region" description="Pro residues" evidence="1">
    <location>
        <begin position="945"/>
        <end position="960"/>
    </location>
</feature>
<feature type="compositionally biased region" description="Polar residues" evidence="1">
    <location>
        <begin position="748"/>
        <end position="768"/>
    </location>
</feature>
<feature type="compositionally biased region" description="Polar residues" evidence="1">
    <location>
        <begin position="1005"/>
        <end position="1026"/>
    </location>
</feature>
<feature type="compositionally biased region" description="Polar residues" evidence="1">
    <location>
        <begin position="539"/>
        <end position="552"/>
    </location>
</feature>
<feature type="compositionally biased region" description="Polar residues" evidence="1">
    <location>
        <begin position="643"/>
        <end position="666"/>
    </location>
</feature>
<feature type="region of interest" description="Disordered" evidence="1">
    <location>
        <begin position="602"/>
        <end position="1048"/>
    </location>
</feature>
<feature type="compositionally biased region" description="Polar residues" evidence="1">
    <location>
        <begin position="455"/>
        <end position="476"/>
    </location>
</feature>
<feature type="compositionally biased region" description="Polar residues" evidence="1">
    <location>
        <begin position="862"/>
        <end position="893"/>
    </location>
</feature>
<dbReference type="EMBL" id="JANIEX010000166">
    <property type="protein sequence ID" value="KAJ3571881.1"/>
    <property type="molecule type" value="Genomic_DNA"/>
</dbReference>
<feature type="compositionally biased region" description="Low complexity" evidence="1">
    <location>
        <begin position="695"/>
        <end position="704"/>
    </location>
</feature>
<name>A0AAD5VWG2_9AGAR</name>
<gene>
    <name evidence="3" type="ORF">NP233_g3453</name>
</gene>
<feature type="chain" id="PRO_5042206325" evidence="2">
    <location>
        <begin position="20"/>
        <end position="1299"/>
    </location>
</feature>
<organism evidence="3 4">
    <name type="scientific">Leucocoprinus birnbaumii</name>
    <dbReference type="NCBI Taxonomy" id="56174"/>
    <lineage>
        <taxon>Eukaryota</taxon>
        <taxon>Fungi</taxon>
        <taxon>Dikarya</taxon>
        <taxon>Basidiomycota</taxon>
        <taxon>Agaricomycotina</taxon>
        <taxon>Agaricomycetes</taxon>
        <taxon>Agaricomycetidae</taxon>
        <taxon>Agaricales</taxon>
        <taxon>Agaricineae</taxon>
        <taxon>Agaricaceae</taxon>
        <taxon>Leucocoprinus</taxon>
    </lineage>
</organism>
<feature type="compositionally biased region" description="Basic residues" evidence="1">
    <location>
        <begin position="1290"/>
        <end position="1299"/>
    </location>
</feature>
<feature type="compositionally biased region" description="Low complexity" evidence="1">
    <location>
        <begin position="805"/>
        <end position="820"/>
    </location>
</feature>
<reference evidence="3" key="1">
    <citation type="submission" date="2022-07" db="EMBL/GenBank/DDBJ databases">
        <title>Genome Sequence of Leucocoprinus birnbaumii.</title>
        <authorList>
            <person name="Buettner E."/>
        </authorList>
    </citation>
    <scope>NUCLEOTIDE SEQUENCE</scope>
    <source>
        <strain evidence="3">VT141</strain>
    </source>
</reference>
<feature type="signal peptide" evidence="2">
    <location>
        <begin position="1"/>
        <end position="19"/>
    </location>
</feature>
<feature type="region of interest" description="Disordered" evidence="1">
    <location>
        <begin position="1277"/>
        <end position="1299"/>
    </location>
</feature>
<sequence length="1299" mass="140945">MQGFPLSFASMSWSPHVLAVHCWGGMLDTVMITQDTLQPRSPVTSVTSGDESDQDTTRVYFGSLKTPEKRFAAIAAIPDPAHDSLSTPPSRDRLEASESKPGSPALSTSTCSDEFMDVERLVALTEQEEEGSGDTDVPQESGLPEDDEPSAVLASRLLRALDNPSPPPSPKINLREEVDETEVEDDDDVFASGEGDILPSALIASPHGPAVVDQFPPSIPHPPSEPDLMTFDSIDDLPPESMKYITGSLPTADQAPPSPFSFPDDSMKQVSVVHQPMRTFQGEMDVLVDIQDEAPPVDTPRPEESSHTPDETYTAQQEATAPAPHQTPHQIPSKATESAESHTTAITAEDIPHTPLRRSSRPRKSATPHILKYFASSTSSREASPIPSTPPRKSRKGKERATMPAENDAAGDVEVQDVSKSSGSGLDEKPADVKAQRRDSRSPVRRELTRELGSLSPNSADLLNQLIPSVSSTNQRALDPGPSEHRTSPIPDSPRPSVDRADSTPISLNQTEAISTTEPAPGRFSSPGRIPATPRRSHIPQTPSKMRLQSVSMDDPSRTPARRIPIEQAVAEGRVSPQKLSQMQTGASASVSMFSGQALPVLNTSLKGDSSPARRVFTGPSTDHSMTSRPESPSKYHLGEPGSRQSNHMVSLPSASQISQKATSATRPVKLPFPLVPSAKTQPAPQQDEEKTTDSSPSSPAKSSLKQTTSRIPRSKPYSKPKVTPAGSGAEKRTTTILSTSRARDLPNISSGSGTSKRQIVAATTTATIPGIRGDTTTKPIKRVIRAVDLSKSTTGKQVGHTSGPSPQDTTSSSVDSSHSNKAPPTAMVGSLKRKRLDSKIGPVASSRSTALRQVPAPPASTLGTGLTRPTASSSLKTSNPSSGSRRNDQTAQKPAVMKFRRVMPPEPSQHSSSSLSEQPDERQGSSTLARTIHQRAHLQHHRPYPPSSSPPPPPPPTHSQPPLIFLIDPLSPVSQPEAASSETNSEDNTQEPVVRRTSRPRKPTQAQPGTNVFSSDPNIIYNNSRPHQRRRSNVQQGSRSNPDDVFSGMSMNALKTLTANNTVRNQHYAVAMLETEIVRKEGMRPESPAVKIKTIVQRQQEEKIKQREERAARRARRHGEDSFGDEENNDTGYESPTPTSDLKDLHLENVRIKHRRGAGDEEEYETPLRNIDGEVNGKRRVKWDKGLYTEVFLDEVVLGSKVPPKENTSRQGCLTPAAKVISALYKWHLTINSPFAQTLRLDHLGNLMDLDDPFQLTQENVIVKKFVYDDEVEVPPEPVSPAVPVVRNTRSKSKKSKT</sequence>
<feature type="compositionally biased region" description="Basic and acidic residues" evidence="1">
    <location>
        <begin position="1100"/>
        <end position="1113"/>
    </location>
</feature>
<evidence type="ECO:0000313" key="3">
    <source>
        <dbReference type="EMBL" id="KAJ3571881.1"/>
    </source>
</evidence>
<feature type="compositionally biased region" description="Polar residues" evidence="1">
    <location>
        <begin position="619"/>
        <end position="631"/>
    </location>
</feature>
<feature type="compositionally biased region" description="Acidic residues" evidence="1">
    <location>
        <begin position="177"/>
        <end position="189"/>
    </location>
</feature>
<keyword evidence="4" id="KW-1185">Reference proteome</keyword>
<keyword evidence="2" id="KW-0732">Signal</keyword>
<feature type="region of interest" description="Disordered" evidence="1">
    <location>
        <begin position="283"/>
        <end position="563"/>
    </location>
</feature>
<feature type="compositionally biased region" description="Polar residues" evidence="1">
    <location>
        <begin position="504"/>
        <end position="518"/>
    </location>
</feature>
<feature type="region of interest" description="Disordered" evidence="1">
    <location>
        <begin position="233"/>
        <end position="268"/>
    </location>
</feature>
<feature type="region of interest" description="Disordered" evidence="1">
    <location>
        <begin position="160"/>
        <end position="194"/>
    </location>
</feature>
<feature type="compositionally biased region" description="Basic and acidic residues" evidence="1">
    <location>
        <begin position="300"/>
        <end position="310"/>
    </location>
</feature>
<evidence type="ECO:0000256" key="1">
    <source>
        <dbReference type="SAM" id="MobiDB-lite"/>
    </source>
</evidence>
<feature type="compositionally biased region" description="Low complexity" evidence="1">
    <location>
        <begin position="909"/>
        <end position="918"/>
    </location>
</feature>
<proteinExistence type="predicted"/>
<feature type="region of interest" description="Disordered" evidence="1">
    <location>
        <begin position="77"/>
        <end position="112"/>
    </location>
</feature>
<feature type="compositionally biased region" description="Polar residues" evidence="1">
    <location>
        <begin position="1131"/>
        <end position="1141"/>
    </location>
</feature>
<evidence type="ECO:0000256" key="2">
    <source>
        <dbReference type="SAM" id="SignalP"/>
    </source>
</evidence>
<feature type="compositionally biased region" description="Basic residues" evidence="1">
    <location>
        <begin position="355"/>
        <end position="366"/>
    </location>
</feature>
<comment type="caution">
    <text evidence="3">The sequence shown here is derived from an EMBL/GenBank/DDBJ whole genome shotgun (WGS) entry which is preliminary data.</text>
</comment>
<protein>
    <submittedName>
        <fullName evidence="3">Uncharacterized protein</fullName>
    </submittedName>
</protein>
<feature type="compositionally biased region" description="Polar residues" evidence="1">
    <location>
        <begin position="791"/>
        <end position="804"/>
    </location>
</feature>
<feature type="region of interest" description="Disordered" evidence="1">
    <location>
        <begin position="125"/>
        <end position="148"/>
    </location>
</feature>
<feature type="compositionally biased region" description="Polar residues" evidence="1">
    <location>
        <begin position="327"/>
        <end position="346"/>
    </location>
</feature>
<feature type="region of interest" description="Disordered" evidence="1">
    <location>
        <begin position="1090"/>
        <end position="1142"/>
    </location>
</feature>
<accession>A0AAD5VWG2</accession>
<feature type="compositionally biased region" description="Polar residues" evidence="1">
    <location>
        <begin position="973"/>
        <end position="984"/>
    </location>
</feature>
<dbReference type="Proteomes" id="UP001213000">
    <property type="component" value="Unassembled WGS sequence"/>
</dbReference>
<feature type="compositionally biased region" description="Basic residues" evidence="1">
    <location>
        <begin position="933"/>
        <end position="944"/>
    </location>
</feature>
<evidence type="ECO:0000313" key="4">
    <source>
        <dbReference type="Proteomes" id="UP001213000"/>
    </source>
</evidence>
<feature type="compositionally biased region" description="Basic and acidic residues" evidence="1">
    <location>
        <begin position="426"/>
        <end position="450"/>
    </location>
</feature>